<accession>A0A8J7WW70</accession>
<comment type="caution">
    <text evidence="2">The sequence shown here is derived from an EMBL/GenBank/DDBJ whole genome shotgun (WGS) entry which is preliminary data.</text>
</comment>
<name>A0A8J7WW70_9ACTN</name>
<protein>
    <submittedName>
        <fullName evidence="2">ATP-binding protein</fullName>
    </submittedName>
</protein>
<dbReference type="CDD" id="cd16936">
    <property type="entry name" value="HATPase_RsbW-like"/>
    <property type="match status" value="1"/>
</dbReference>
<evidence type="ECO:0000313" key="3">
    <source>
        <dbReference type="Proteomes" id="UP000677913"/>
    </source>
</evidence>
<dbReference type="PANTHER" id="PTHR35526:SF3">
    <property type="entry name" value="ANTI-SIGMA-F FACTOR RSBW"/>
    <property type="match status" value="1"/>
</dbReference>
<dbReference type="RefSeq" id="WP_211471127.1">
    <property type="nucleotide sequence ID" value="NZ_JAGSXH010000132.1"/>
</dbReference>
<dbReference type="GO" id="GO:0005524">
    <property type="term" value="F:ATP binding"/>
    <property type="evidence" value="ECO:0007669"/>
    <property type="project" value="UniProtKB-KW"/>
</dbReference>
<dbReference type="InterPro" id="IPR036890">
    <property type="entry name" value="HATPase_C_sf"/>
</dbReference>
<sequence>MRIQSATAPAARTHTVTLPAVLRAVHTARACVRSLVTHWACAVDQDDAVLLASSLIAHVVLRRTTDEQYGRTSIRLVVSQSTTALCIEVHDCGGGEPALAHADTDAAAECGRLLEAVHLLADEWGCTRGPAGRRFHAVLNTAPNQHTSGSARAGAHPETPAPNSPAGASALFSRLARRKQAHRIRARATCAAARRHPAWQPWE</sequence>
<proteinExistence type="predicted"/>
<dbReference type="Gene3D" id="3.30.565.10">
    <property type="entry name" value="Histidine kinase-like ATPase, C-terminal domain"/>
    <property type="match status" value="1"/>
</dbReference>
<feature type="region of interest" description="Disordered" evidence="1">
    <location>
        <begin position="143"/>
        <end position="168"/>
    </location>
</feature>
<dbReference type="Proteomes" id="UP000677913">
    <property type="component" value="Unassembled WGS sequence"/>
</dbReference>
<dbReference type="PANTHER" id="PTHR35526">
    <property type="entry name" value="ANTI-SIGMA-F FACTOR RSBW-RELATED"/>
    <property type="match status" value="1"/>
</dbReference>
<evidence type="ECO:0000256" key="1">
    <source>
        <dbReference type="SAM" id="MobiDB-lite"/>
    </source>
</evidence>
<dbReference type="AlphaFoldDB" id="A0A8J7WW70"/>
<dbReference type="EMBL" id="JAGSXH010000132">
    <property type="protein sequence ID" value="MBS2966244.1"/>
    <property type="molecule type" value="Genomic_DNA"/>
</dbReference>
<organism evidence="2 3">
    <name type="scientific">Actinocrinis puniceicyclus</name>
    <dbReference type="NCBI Taxonomy" id="977794"/>
    <lineage>
        <taxon>Bacteria</taxon>
        <taxon>Bacillati</taxon>
        <taxon>Actinomycetota</taxon>
        <taxon>Actinomycetes</taxon>
        <taxon>Catenulisporales</taxon>
        <taxon>Actinospicaceae</taxon>
        <taxon>Actinocrinis</taxon>
    </lineage>
</organism>
<keyword evidence="2" id="KW-0547">Nucleotide-binding</keyword>
<keyword evidence="3" id="KW-1185">Reference proteome</keyword>
<dbReference type="InterPro" id="IPR050267">
    <property type="entry name" value="Anti-sigma-factor_SerPK"/>
</dbReference>
<keyword evidence="2" id="KW-0067">ATP-binding</keyword>
<reference evidence="2" key="1">
    <citation type="submission" date="2021-04" db="EMBL/GenBank/DDBJ databases">
        <title>Genome based classification of Actinospica acidithermotolerans sp. nov., an actinobacterium isolated from an Indonesian hot spring.</title>
        <authorList>
            <person name="Kusuma A.B."/>
            <person name="Putra K.E."/>
            <person name="Nafisah S."/>
            <person name="Loh J."/>
            <person name="Nouioui I."/>
            <person name="Goodfellow M."/>
        </authorList>
    </citation>
    <scope>NUCLEOTIDE SEQUENCE</scope>
    <source>
        <strain evidence="2">DSM 45618</strain>
    </source>
</reference>
<evidence type="ECO:0000313" key="2">
    <source>
        <dbReference type="EMBL" id="MBS2966244.1"/>
    </source>
</evidence>
<gene>
    <name evidence="2" type="ORF">KGA66_24580</name>
</gene>